<evidence type="ECO:0000256" key="4">
    <source>
        <dbReference type="SAM" id="MobiDB-lite"/>
    </source>
</evidence>
<evidence type="ECO:0000256" key="3">
    <source>
        <dbReference type="PROSITE-ProRule" id="PRU00023"/>
    </source>
</evidence>
<evidence type="ECO:0000256" key="2">
    <source>
        <dbReference type="ARBA" id="ARBA00023043"/>
    </source>
</evidence>
<keyword evidence="2 3" id="KW-0040">ANK repeat</keyword>
<dbReference type="InterPro" id="IPR036770">
    <property type="entry name" value="Ankyrin_rpt-contain_sf"/>
</dbReference>
<reference evidence="5" key="1">
    <citation type="submission" date="2021-01" db="EMBL/GenBank/DDBJ databases">
        <authorList>
            <person name="Corre E."/>
            <person name="Pelletier E."/>
            <person name="Niang G."/>
            <person name="Scheremetjew M."/>
            <person name="Finn R."/>
            <person name="Kale V."/>
            <person name="Holt S."/>
            <person name="Cochrane G."/>
            <person name="Meng A."/>
            <person name="Brown T."/>
            <person name="Cohen L."/>
        </authorList>
    </citation>
    <scope>NUCLEOTIDE SEQUENCE</scope>
    <source>
        <strain evidence="5">SAG 11-49</strain>
    </source>
</reference>
<dbReference type="PROSITE" id="PS50088">
    <property type="entry name" value="ANK_REPEAT"/>
    <property type="match status" value="4"/>
</dbReference>
<protein>
    <submittedName>
        <fullName evidence="5">Uncharacterized protein</fullName>
    </submittedName>
</protein>
<dbReference type="PANTHER" id="PTHR24198">
    <property type="entry name" value="ANKYRIN REPEAT AND PROTEIN KINASE DOMAIN-CONTAINING PROTEIN"/>
    <property type="match status" value="1"/>
</dbReference>
<feature type="repeat" description="ANK" evidence="3">
    <location>
        <begin position="131"/>
        <end position="163"/>
    </location>
</feature>
<gene>
    <name evidence="5" type="ORF">CLEI1391_LOCUS6733</name>
</gene>
<feature type="repeat" description="ANK" evidence="3">
    <location>
        <begin position="32"/>
        <end position="65"/>
    </location>
</feature>
<dbReference type="Pfam" id="PF00023">
    <property type="entry name" value="Ank"/>
    <property type="match status" value="1"/>
</dbReference>
<feature type="repeat" description="ANK" evidence="3">
    <location>
        <begin position="98"/>
        <end position="130"/>
    </location>
</feature>
<dbReference type="SUPFAM" id="SSF48403">
    <property type="entry name" value="Ankyrin repeat"/>
    <property type="match status" value="1"/>
</dbReference>
<sequence>MGKIHDAAAKGDVAGVQAALSEGAQVEAIDKEERTPLHIAALKGNAAVVKYLLDEREADQDAEDDEGNTPLHLAAAGGHMECVAALLDKSDADAENGEGNTPVWVAIDAGHIEIATALLEGEADPAVQCEGGQTYLHLAATKNNVPLAKLLLDKGCPVDGLDKERCTPLMAACKAGSWEVGKVLVEGKANVKALGKDSWTPLHFCAQNKAGKAGAIDFAHDVLVPAGASAKARTRDGMTPAAVVALDCGKRSKKVADEDDEMRGWLGDIEQEEDDE</sequence>
<name>A0A7S0RFD2_9CHLO</name>
<feature type="repeat" description="ANK" evidence="3">
    <location>
        <begin position="66"/>
        <end position="99"/>
    </location>
</feature>
<dbReference type="AlphaFoldDB" id="A0A7S0RFD2"/>
<dbReference type="SMART" id="SM00248">
    <property type="entry name" value="ANK"/>
    <property type="match status" value="6"/>
</dbReference>
<feature type="region of interest" description="Disordered" evidence="4">
    <location>
        <begin position="254"/>
        <end position="276"/>
    </location>
</feature>
<organism evidence="5">
    <name type="scientific">Chlamydomonas leiostraca</name>
    <dbReference type="NCBI Taxonomy" id="1034604"/>
    <lineage>
        <taxon>Eukaryota</taxon>
        <taxon>Viridiplantae</taxon>
        <taxon>Chlorophyta</taxon>
        <taxon>core chlorophytes</taxon>
        <taxon>Chlorophyceae</taxon>
        <taxon>CS clade</taxon>
        <taxon>Chlamydomonadales</taxon>
        <taxon>Chlamydomonadaceae</taxon>
        <taxon>Chlamydomonas</taxon>
    </lineage>
</organism>
<accession>A0A7S0RFD2</accession>
<proteinExistence type="predicted"/>
<evidence type="ECO:0000256" key="1">
    <source>
        <dbReference type="ARBA" id="ARBA00022737"/>
    </source>
</evidence>
<dbReference type="InterPro" id="IPR002110">
    <property type="entry name" value="Ankyrin_rpt"/>
</dbReference>
<dbReference type="Gene3D" id="1.25.40.20">
    <property type="entry name" value="Ankyrin repeat-containing domain"/>
    <property type="match status" value="3"/>
</dbReference>
<evidence type="ECO:0000313" key="5">
    <source>
        <dbReference type="EMBL" id="CAD8675130.1"/>
    </source>
</evidence>
<dbReference type="EMBL" id="HBFB01011899">
    <property type="protein sequence ID" value="CAD8675130.1"/>
    <property type="molecule type" value="Transcribed_RNA"/>
</dbReference>
<dbReference type="PROSITE" id="PS50297">
    <property type="entry name" value="ANK_REP_REGION"/>
    <property type="match status" value="3"/>
</dbReference>
<keyword evidence="1" id="KW-0677">Repeat</keyword>
<dbReference type="PANTHER" id="PTHR24198:SF165">
    <property type="entry name" value="ANKYRIN REPEAT-CONTAINING PROTEIN-RELATED"/>
    <property type="match status" value="1"/>
</dbReference>
<dbReference type="Pfam" id="PF12796">
    <property type="entry name" value="Ank_2"/>
    <property type="match status" value="2"/>
</dbReference>
<dbReference type="PRINTS" id="PR01415">
    <property type="entry name" value="ANKYRIN"/>
</dbReference>